<keyword evidence="13 18" id="KW-0472">Membrane</keyword>
<evidence type="ECO:0000256" key="6">
    <source>
        <dbReference type="ARBA" id="ARBA00012781"/>
    </source>
</evidence>
<dbReference type="FunFam" id="3.20.20.140:FF:000022">
    <property type="entry name" value="Guanine deaminase"/>
    <property type="match status" value="1"/>
</dbReference>
<keyword evidence="12 18" id="KW-1133">Transmembrane helix</keyword>
<evidence type="ECO:0000256" key="17">
    <source>
        <dbReference type="ARBA" id="ARBA00083147"/>
    </source>
</evidence>
<dbReference type="GO" id="GO:0008892">
    <property type="term" value="F:guanine deaminase activity"/>
    <property type="evidence" value="ECO:0007669"/>
    <property type="project" value="UniProtKB-EC"/>
</dbReference>
<evidence type="ECO:0000256" key="8">
    <source>
        <dbReference type="ARBA" id="ARBA00022692"/>
    </source>
</evidence>
<dbReference type="AlphaFoldDB" id="A0AA38WPF3"/>
<comment type="function">
    <text evidence="15">Catalyzes the hydrolytic deamination of guanine, producing xanthine and ammonia.</text>
</comment>
<name>A0AA38WPF3_9EURO</name>
<evidence type="ECO:0000256" key="5">
    <source>
        <dbReference type="ARBA" id="ARBA00010992"/>
    </source>
</evidence>
<feature type="domain" description="Major facilitator superfamily (MFS) profile" evidence="19">
    <location>
        <begin position="14"/>
        <end position="449"/>
    </location>
</feature>
<dbReference type="Pfam" id="PF01979">
    <property type="entry name" value="Amidohydro_1"/>
    <property type="match status" value="1"/>
</dbReference>
<keyword evidence="8 18" id="KW-0812">Transmembrane</keyword>
<evidence type="ECO:0000256" key="7">
    <source>
        <dbReference type="ARBA" id="ARBA00022448"/>
    </source>
</evidence>
<dbReference type="GO" id="GO:0016020">
    <property type="term" value="C:membrane"/>
    <property type="evidence" value="ECO:0007669"/>
    <property type="project" value="UniProtKB-SubCell"/>
</dbReference>
<comment type="subcellular location">
    <subcellularLocation>
        <location evidence="2">Membrane</location>
        <topology evidence="2">Multi-pass membrane protein</topology>
    </subcellularLocation>
</comment>
<dbReference type="SUPFAM" id="SSF51338">
    <property type="entry name" value="Composite domain of metallo-dependent hydrolases"/>
    <property type="match status" value="1"/>
</dbReference>
<feature type="transmembrane region" description="Helical" evidence="18">
    <location>
        <begin position="360"/>
        <end position="383"/>
    </location>
</feature>
<reference evidence="20" key="1">
    <citation type="submission" date="2022-10" db="EMBL/GenBank/DDBJ databases">
        <title>Culturing micro-colonial fungi from biological soil crusts in the Mojave desert and describing Neophaeococcomyces mojavensis, and introducing the new genera and species Taxawa tesnikishii.</title>
        <authorList>
            <person name="Kurbessoian T."/>
            <person name="Stajich J.E."/>
        </authorList>
    </citation>
    <scope>NUCLEOTIDE SEQUENCE</scope>
    <source>
        <strain evidence="20">TK_41</strain>
    </source>
</reference>
<evidence type="ECO:0000256" key="2">
    <source>
        <dbReference type="ARBA" id="ARBA00004141"/>
    </source>
</evidence>
<dbReference type="Gene3D" id="3.20.20.140">
    <property type="entry name" value="Metal-dependent hydrolases"/>
    <property type="match status" value="1"/>
</dbReference>
<protein>
    <recommendedName>
        <fullName evidence="16">Probable guanine deaminase</fullName>
        <ecNumber evidence="6">3.5.4.3</ecNumber>
    </recommendedName>
    <alternativeName>
        <fullName evidence="17">Guanine aminohydrolase</fullName>
    </alternativeName>
</protein>
<comment type="caution">
    <text evidence="20">The sequence shown here is derived from an EMBL/GenBank/DDBJ whole genome shotgun (WGS) entry which is preliminary data.</text>
</comment>
<organism evidence="20 21">
    <name type="scientific">Cladophialophora chaetospira</name>
    <dbReference type="NCBI Taxonomy" id="386627"/>
    <lineage>
        <taxon>Eukaryota</taxon>
        <taxon>Fungi</taxon>
        <taxon>Dikarya</taxon>
        <taxon>Ascomycota</taxon>
        <taxon>Pezizomycotina</taxon>
        <taxon>Eurotiomycetes</taxon>
        <taxon>Chaetothyriomycetidae</taxon>
        <taxon>Chaetothyriales</taxon>
        <taxon>Herpotrichiellaceae</taxon>
        <taxon>Cladophialophora</taxon>
    </lineage>
</organism>
<dbReference type="PROSITE" id="PS50850">
    <property type="entry name" value="MFS"/>
    <property type="match status" value="1"/>
</dbReference>
<evidence type="ECO:0000256" key="12">
    <source>
        <dbReference type="ARBA" id="ARBA00022989"/>
    </source>
</evidence>
<feature type="transmembrane region" description="Helical" evidence="18">
    <location>
        <begin position="302"/>
        <end position="323"/>
    </location>
</feature>
<dbReference type="NCBIfam" id="TIGR00879">
    <property type="entry name" value="SP"/>
    <property type="match status" value="1"/>
</dbReference>
<dbReference type="PROSITE" id="PS51257">
    <property type="entry name" value="PROKAR_LIPOPROTEIN"/>
    <property type="match status" value="1"/>
</dbReference>
<dbReference type="Pfam" id="PF00083">
    <property type="entry name" value="Sugar_tr"/>
    <property type="match status" value="1"/>
</dbReference>
<comment type="cofactor">
    <cofactor evidence="1">
        <name>Zn(2+)</name>
        <dbReference type="ChEBI" id="CHEBI:29105"/>
    </cofactor>
</comment>
<feature type="transmembrane region" description="Helical" evidence="18">
    <location>
        <begin position="84"/>
        <end position="102"/>
    </location>
</feature>
<comment type="catalytic activity">
    <reaction evidence="14">
        <text>guanine + H2O + H(+) = xanthine + NH4(+)</text>
        <dbReference type="Rhea" id="RHEA:14665"/>
        <dbReference type="ChEBI" id="CHEBI:15377"/>
        <dbReference type="ChEBI" id="CHEBI:15378"/>
        <dbReference type="ChEBI" id="CHEBI:16235"/>
        <dbReference type="ChEBI" id="CHEBI:17712"/>
        <dbReference type="ChEBI" id="CHEBI:28938"/>
        <dbReference type="EC" id="3.5.4.3"/>
    </reaction>
</comment>
<evidence type="ECO:0000256" key="4">
    <source>
        <dbReference type="ARBA" id="ARBA00006745"/>
    </source>
</evidence>
<gene>
    <name evidence="20" type="ORF">H2200_013257</name>
</gene>
<evidence type="ECO:0000313" key="21">
    <source>
        <dbReference type="Proteomes" id="UP001172673"/>
    </source>
</evidence>
<dbReference type="PRINTS" id="PR00171">
    <property type="entry name" value="SUGRTRNSPORT"/>
</dbReference>
<comment type="similarity">
    <text evidence="5">Belongs to the major facilitator superfamily. Sugar transporter (TC 2.A.1.1) family.</text>
</comment>
<keyword evidence="21" id="KW-1185">Reference proteome</keyword>
<dbReference type="InterPro" id="IPR003663">
    <property type="entry name" value="Sugar/inositol_transpt"/>
</dbReference>
<dbReference type="GO" id="GO:0008270">
    <property type="term" value="F:zinc ion binding"/>
    <property type="evidence" value="ECO:0007669"/>
    <property type="project" value="TreeGrafter"/>
</dbReference>
<dbReference type="SUPFAM" id="SSF51556">
    <property type="entry name" value="Metallo-dependent hydrolases"/>
    <property type="match status" value="1"/>
</dbReference>
<dbReference type="PANTHER" id="PTHR11271">
    <property type="entry name" value="GUANINE DEAMINASE"/>
    <property type="match status" value="1"/>
</dbReference>
<dbReference type="Gene3D" id="2.30.40.10">
    <property type="entry name" value="Urease, subunit C, domain 1"/>
    <property type="match status" value="1"/>
</dbReference>
<sequence length="1027" mass="113302">MFQNLRGSALTWAITLSSGSCYVLFGYDQGVLGGLVAQPSFLNAIGNPSAGYLGTIVALYNIGCLAGCMVAAIWGNVFGRRKTILIGCSIMVVGAIIQTATYGAGQLIAGRLISGLGNGMNTSTIPVFVSETARSHRRGQMVAVQLSIVIAGIVLAYWVDYATVHTLTGEVVWRFPIAFQNVFALITMATMPFLPETPRWLYSHGRKAEAVTVLARLMDTTEDDEQVLFIKNEMEEALELERQQPAFRLKSLTEASDLKPLRRLVLCFGVQMFQQFTGINLIVFYITIVLEQSLGLSNSTSSLVAGFIQLAFWAGTLPPIYYLDRYGRRPTLLIGSVVLLLSLVLFTVGIAVNTHSSNNLALAMLILFQITFGMSWNATPWIYAPEITPLQLRHVGSAVGVFSEWLWTFVIVQSTPSAVENTGWKIYLLFIVMTALSIPFVYFFMPETTKKTLEEIDFIFVKDDARERLHDQIQETGRRNSLAEKEAGATERKAEFVDGGNPSWVAKATSTRSDNDIAHLIAPSNLSEFQSHHFLFTMAHQAKGSFAFYGTLIHSVTPSEIEILESTIILVDAKGKISLIYAHFELEDGQDPGDVIPILLNQPDIEIPVTLLDDHQFLVPGFIDTHVHAPQFSMRGLGQGLHILDWLDKITFPHEAKFAETSYATWVYQKCVRMGLRQGITTACYFASLHTEATKILVDVCLEEGQRAFVGKTCMDNTETNPEYYRESSKEAVAGTIEVIQHCRRRDEKGDIVRPILTPRFAISCTPESLTALGGVAKEYEHAYGDGQGVPIQTHFCEAQQEIDATLKQYNGFNCEADLYKHYGLLNSNSVLAHCTLLGDDDLAKVKQQDCGIAHCPISNVTVGGGFMAAPIRKFLSTGITKVGLGTDSGGGFSCSIMDVMRQALIVGNAREMLSQGKQKRLGLEEVFYMATLGGANVLGMQGRAGSFEVGKQFDAILVDMGGDAEPELAFDAVHTPTIDELDDGRLEAISRVWQKWIMSGDDRNLRRVWVGGQIKKDTFQEERYGR</sequence>
<dbReference type="Gene3D" id="1.20.1250.20">
    <property type="entry name" value="MFS general substrate transporter like domains"/>
    <property type="match status" value="1"/>
</dbReference>
<evidence type="ECO:0000256" key="13">
    <source>
        <dbReference type="ARBA" id="ARBA00023136"/>
    </source>
</evidence>
<evidence type="ECO:0000256" key="18">
    <source>
        <dbReference type="SAM" id="Phobius"/>
    </source>
</evidence>
<accession>A0AA38WPF3</accession>
<comment type="pathway">
    <text evidence="3">Purine metabolism; guanine degradation; xanthine from guanine: step 1/1.</text>
</comment>
<evidence type="ECO:0000259" key="19">
    <source>
        <dbReference type="PROSITE" id="PS50850"/>
    </source>
</evidence>
<dbReference type="SUPFAM" id="SSF103473">
    <property type="entry name" value="MFS general substrate transporter"/>
    <property type="match status" value="1"/>
</dbReference>
<dbReference type="InterPro" id="IPR020846">
    <property type="entry name" value="MFS_dom"/>
</dbReference>
<dbReference type="PROSITE" id="PS00217">
    <property type="entry name" value="SUGAR_TRANSPORT_2"/>
    <property type="match status" value="1"/>
</dbReference>
<proteinExistence type="inferred from homology"/>
<feature type="transmembrane region" description="Helical" evidence="18">
    <location>
        <begin position="50"/>
        <end position="72"/>
    </location>
</feature>
<dbReference type="GO" id="GO:0005829">
    <property type="term" value="C:cytosol"/>
    <property type="evidence" value="ECO:0007669"/>
    <property type="project" value="TreeGrafter"/>
</dbReference>
<keyword evidence="9" id="KW-0479">Metal-binding</keyword>
<dbReference type="EMBL" id="JAPDRK010000028">
    <property type="protein sequence ID" value="KAJ9602137.1"/>
    <property type="molecule type" value="Genomic_DNA"/>
</dbReference>
<feature type="transmembrane region" description="Helical" evidence="18">
    <location>
        <begin position="426"/>
        <end position="445"/>
    </location>
</feature>
<evidence type="ECO:0000313" key="20">
    <source>
        <dbReference type="EMBL" id="KAJ9602137.1"/>
    </source>
</evidence>
<dbReference type="InterPro" id="IPR051607">
    <property type="entry name" value="Metallo-dep_hydrolases"/>
</dbReference>
<evidence type="ECO:0000256" key="10">
    <source>
        <dbReference type="ARBA" id="ARBA00022801"/>
    </source>
</evidence>
<evidence type="ECO:0000256" key="14">
    <source>
        <dbReference type="ARBA" id="ARBA00051148"/>
    </source>
</evidence>
<evidence type="ECO:0000256" key="16">
    <source>
        <dbReference type="ARBA" id="ARBA00069860"/>
    </source>
</evidence>
<keyword evidence="7" id="KW-0813">Transport</keyword>
<dbReference type="InterPro" id="IPR005828">
    <property type="entry name" value="MFS_sugar_transport-like"/>
</dbReference>
<keyword evidence="10" id="KW-0378">Hydrolase</keyword>
<keyword evidence="11" id="KW-0862">Zinc</keyword>
<feature type="transmembrane region" description="Helical" evidence="18">
    <location>
        <begin position="332"/>
        <end position="354"/>
    </location>
</feature>
<dbReference type="InterPro" id="IPR032466">
    <property type="entry name" value="Metal_Hydrolase"/>
</dbReference>
<dbReference type="PANTHER" id="PTHR11271:SF49">
    <property type="entry name" value="GUANINE DEAMINASE"/>
    <property type="match status" value="1"/>
</dbReference>
<evidence type="ECO:0000256" key="11">
    <source>
        <dbReference type="ARBA" id="ARBA00022833"/>
    </source>
</evidence>
<feature type="transmembrane region" description="Helical" evidence="18">
    <location>
        <begin position="141"/>
        <end position="159"/>
    </location>
</feature>
<feature type="transmembrane region" description="Helical" evidence="18">
    <location>
        <begin position="264"/>
        <end position="290"/>
    </location>
</feature>
<feature type="transmembrane region" description="Helical" evidence="18">
    <location>
        <begin position="171"/>
        <end position="194"/>
    </location>
</feature>
<dbReference type="InterPro" id="IPR036259">
    <property type="entry name" value="MFS_trans_sf"/>
</dbReference>
<dbReference type="Proteomes" id="UP001172673">
    <property type="component" value="Unassembled WGS sequence"/>
</dbReference>
<dbReference type="GO" id="GO:0046098">
    <property type="term" value="P:guanine metabolic process"/>
    <property type="evidence" value="ECO:0007669"/>
    <property type="project" value="TreeGrafter"/>
</dbReference>
<dbReference type="EC" id="3.5.4.3" evidence="6"/>
<dbReference type="InterPro" id="IPR011059">
    <property type="entry name" value="Metal-dep_hydrolase_composite"/>
</dbReference>
<dbReference type="InterPro" id="IPR006680">
    <property type="entry name" value="Amidohydro-rel"/>
</dbReference>
<feature type="transmembrane region" description="Helical" evidence="18">
    <location>
        <begin position="108"/>
        <end position="129"/>
    </location>
</feature>
<evidence type="ECO:0000256" key="15">
    <source>
        <dbReference type="ARBA" id="ARBA00056079"/>
    </source>
</evidence>
<dbReference type="GO" id="GO:0022857">
    <property type="term" value="F:transmembrane transporter activity"/>
    <property type="evidence" value="ECO:0007669"/>
    <property type="project" value="InterPro"/>
</dbReference>
<evidence type="ECO:0000256" key="3">
    <source>
        <dbReference type="ARBA" id="ARBA00004984"/>
    </source>
</evidence>
<evidence type="ECO:0000256" key="9">
    <source>
        <dbReference type="ARBA" id="ARBA00022723"/>
    </source>
</evidence>
<dbReference type="InterPro" id="IPR005829">
    <property type="entry name" value="Sugar_transporter_CS"/>
</dbReference>
<dbReference type="FunFam" id="1.20.1250.20:FF:000134">
    <property type="entry name" value="MFS sugar transporter protein"/>
    <property type="match status" value="1"/>
</dbReference>
<evidence type="ECO:0000256" key="1">
    <source>
        <dbReference type="ARBA" id="ARBA00001947"/>
    </source>
</evidence>
<comment type="similarity">
    <text evidence="4">Belongs to the metallo-dependent hydrolases superfamily. ATZ/TRZ family.</text>
</comment>